<organism evidence="1">
    <name type="scientific">Oryza barthii</name>
    <dbReference type="NCBI Taxonomy" id="65489"/>
    <lineage>
        <taxon>Eukaryota</taxon>
        <taxon>Viridiplantae</taxon>
        <taxon>Streptophyta</taxon>
        <taxon>Embryophyta</taxon>
        <taxon>Tracheophyta</taxon>
        <taxon>Spermatophyta</taxon>
        <taxon>Magnoliopsida</taxon>
        <taxon>Liliopsida</taxon>
        <taxon>Poales</taxon>
        <taxon>Poaceae</taxon>
        <taxon>BOP clade</taxon>
        <taxon>Oryzoideae</taxon>
        <taxon>Oryzeae</taxon>
        <taxon>Oryzinae</taxon>
        <taxon>Oryza</taxon>
    </lineage>
</organism>
<proteinExistence type="predicted"/>
<dbReference type="Gramene" id="OBART02G10610.1">
    <property type="protein sequence ID" value="OBART02G10610.1"/>
    <property type="gene ID" value="OBART02G10610"/>
</dbReference>
<sequence>MGAYKVTHGRPHVARVLCHLQEIWLDNTSEIYGHIVLVNKTIKVVRKASKSMQSYDRTMEVLKELDINGMSREQLLNNEKSKQAKHKQPKDYSKRAILRSLRRYHEVGVDKKLGLVSLARAWLELVKLGSA</sequence>
<protein>
    <submittedName>
        <fullName evidence="1">Uncharacterized protein</fullName>
    </submittedName>
</protein>
<dbReference type="AlphaFoldDB" id="A0A0D3F330"/>
<evidence type="ECO:0000313" key="2">
    <source>
        <dbReference type="Proteomes" id="UP000026960"/>
    </source>
</evidence>
<reference evidence="1" key="1">
    <citation type="journal article" date="2009" name="Rice">
        <title>De Novo Next Generation Sequencing of Plant Genomes.</title>
        <authorList>
            <person name="Rounsley S."/>
            <person name="Marri P.R."/>
            <person name="Yu Y."/>
            <person name="He R."/>
            <person name="Sisneros N."/>
            <person name="Goicoechea J.L."/>
            <person name="Lee S.J."/>
            <person name="Angelova A."/>
            <person name="Kudrna D."/>
            <person name="Luo M."/>
            <person name="Affourtit J."/>
            <person name="Desany B."/>
            <person name="Knight J."/>
            <person name="Niazi F."/>
            <person name="Egholm M."/>
            <person name="Wing R.A."/>
        </authorList>
    </citation>
    <scope>NUCLEOTIDE SEQUENCE [LARGE SCALE GENOMIC DNA]</scope>
    <source>
        <strain evidence="1">cv. IRGC 105608</strain>
    </source>
</reference>
<dbReference type="PaxDb" id="65489-OBART02G10610.1"/>
<name>A0A0D3F330_9ORYZ</name>
<dbReference type="HOGENOM" id="CLU_158900_0_0_1"/>
<dbReference type="Proteomes" id="UP000026960">
    <property type="component" value="Chromosome 2"/>
</dbReference>
<reference evidence="1" key="2">
    <citation type="submission" date="2015-03" db="UniProtKB">
        <authorList>
            <consortium name="EnsemblPlants"/>
        </authorList>
    </citation>
    <scope>IDENTIFICATION</scope>
</reference>
<keyword evidence="2" id="KW-1185">Reference proteome</keyword>
<accession>A0A0D3F330</accession>
<evidence type="ECO:0000313" key="1">
    <source>
        <dbReference type="EnsemblPlants" id="OBART02G10610.1"/>
    </source>
</evidence>
<dbReference type="EnsemblPlants" id="OBART02G10610.1">
    <property type="protein sequence ID" value="OBART02G10610.1"/>
    <property type="gene ID" value="OBART02G10610"/>
</dbReference>